<comment type="caution">
    <text evidence="7">The sequence shown here is derived from an EMBL/GenBank/DDBJ whole genome shotgun (WGS) entry which is preliminary data.</text>
</comment>
<sequence>MTTVVPTSEEDPALSVVRFTSELSWSDAGPEVAEQQVSRLCVEAQECMVMNRWLDLTSLMLTSADIVFSNSKVSEKDLECIFTVICNLVTKSKSPDEELEMAKLICAKIIQQPSDKPVLRLKILFNLYNLLDNVYCRFYVYMKALNLAMSGKVTEHIIPSCKKIDSFLKEWNLEVRDQRELFLSVANALKDSKSSAKDSFKFLTRYLATFSGEDAYIMGEAKDEAARTIIEFVKAPDMFQCDLLDMPAVAQLEKDAKYALVYQLLKIFLTQRLDAYLEFQAVNSALLKSYGLVHEDCIAKMRMISLVDLASHESGRIPYTLIKDTLRINDDEVELWVVKALTSKLIACKMDQMNQVVLVSSCTERVFGRQQWQVLRTKLGTWRDNIANVINTIQANKITEDSSQAVQGLMIR</sequence>
<dbReference type="GO" id="GO:0001732">
    <property type="term" value="P:formation of cytoplasmic translation initiation complex"/>
    <property type="evidence" value="ECO:0007669"/>
    <property type="project" value="UniProtKB-UniRule"/>
</dbReference>
<keyword evidence="4 5" id="KW-0648">Protein biosynthesis</keyword>
<evidence type="ECO:0000256" key="2">
    <source>
        <dbReference type="ARBA" id="ARBA00022490"/>
    </source>
</evidence>
<dbReference type="HAMAP" id="MF_03012">
    <property type="entry name" value="eIF3m"/>
    <property type="match status" value="1"/>
</dbReference>
<evidence type="ECO:0000256" key="3">
    <source>
        <dbReference type="ARBA" id="ARBA00022540"/>
    </source>
</evidence>
<comment type="function">
    <text evidence="5">Component of the eukaryotic translation initiation factor 3 (eIF-3) complex, which is involved in protein synthesis of a specialized repertoire of mRNAs and, together with other initiation factors, stimulates binding of mRNA and methionyl-tRNAi to the 40S ribosome. The eIF-3 complex specifically targets and initiates translation of a subset of mRNAs involved in cell proliferation.</text>
</comment>
<dbReference type="GO" id="GO:0071541">
    <property type="term" value="C:eukaryotic translation initiation factor 3 complex, eIF3m"/>
    <property type="evidence" value="ECO:0007669"/>
    <property type="project" value="UniProtKB-UniRule"/>
</dbReference>
<dbReference type="GO" id="GO:0033290">
    <property type="term" value="C:eukaryotic 48S preinitiation complex"/>
    <property type="evidence" value="ECO:0007669"/>
    <property type="project" value="UniProtKB-UniRule"/>
</dbReference>
<keyword evidence="2 5" id="KW-0963">Cytoplasm</keyword>
<dbReference type="PANTHER" id="PTHR15350">
    <property type="entry name" value="COP9 SIGNALOSOME COMPLEX SUBUNIT 7/DENDRITIC CELL PROTEIN GA17"/>
    <property type="match status" value="1"/>
</dbReference>
<evidence type="ECO:0000256" key="5">
    <source>
        <dbReference type="HAMAP-Rule" id="MF_03012"/>
    </source>
</evidence>
<organism evidence="7 8">
    <name type="scientific">Populus deltoides</name>
    <name type="common">Eastern poplar</name>
    <name type="synonym">Eastern cottonwood</name>
    <dbReference type="NCBI Taxonomy" id="3696"/>
    <lineage>
        <taxon>Eukaryota</taxon>
        <taxon>Viridiplantae</taxon>
        <taxon>Streptophyta</taxon>
        <taxon>Embryophyta</taxon>
        <taxon>Tracheophyta</taxon>
        <taxon>Spermatophyta</taxon>
        <taxon>Magnoliopsida</taxon>
        <taxon>eudicotyledons</taxon>
        <taxon>Gunneridae</taxon>
        <taxon>Pentapetalae</taxon>
        <taxon>rosids</taxon>
        <taxon>fabids</taxon>
        <taxon>Malpighiales</taxon>
        <taxon>Salicaceae</taxon>
        <taxon>Saliceae</taxon>
        <taxon>Populus</taxon>
    </lineage>
</organism>
<dbReference type="InterPro" id="IPR000717">
    <property type="entry name" value="PCI_dom"/>
</dbReference>
<comment type="subunit">
    <text evidence="5">Component of the eukaryotic translation initiation factor 3 (eIF-3) complex.</text>
</comment>
<dbReference type="InterPro" id="IPR045237">
    <property type="entry name" value="COPS7/eIF3m"/>
</dbReference>
<dbReference type="GO" id="GO:0016282">
    <property type="term" value="C:eukaryotic 43S preinitiation complex"/>
    <property type="evidence" value="ECO:0007669"/>
    <property type="project" value="UniProtKB-UniRule"/>
</dbReference>
<dbReference type="Pfam" id="PF01399">
    <property type="entry name" value="PCI"/>
    <property type="match status" value="1"/>
</dbReference>
<comment type="similarity">
    <text evidence="1">Belongs to the CSN7/EIF3M family. CSN7 subfamily.</text>
</comment>
<dbReference type="Proteomes" id="UP000807159">
    <property type="component" value="Chromosome 4"/>
</dbReference>
<proteinExistence type="inferred from homology"/>
<keyword evidence="8" id="KW-1185">Reference proteome</keyword>
<evidence type="ECO:0000313" key="7">
    <source>
        <dbReference type="EMBL" id="KAH8511116.1"/>
    </source>
</evidence>
<dbReference type="AlphaFoldDB" id="A0A8T2Z1F4"/>
<name>A0A8T2Z1F4_POPDE</name>
<comment type="similarity">
    <text evidence="5">Belongs to the eIF-3 subunit M family.</text>
</comment>
<dbReference type="Pfam" id="PF18005">
    <property type="entry name" value="eIF3m_C_helix"/>
    <property type="match status" value="1"/>
</dbReference>
<evidence type="ECO:0000313" key="8">
    <source>
        <dbReference type="Proteomes" id="UP000807159"/>
    </source>
</evidence>
<dbReference type="InterPro" id="IPR040750">
    <property type="entry name" value="eIF3m_C_helix"/>
</dbReference>
<keyword evidence="3 5" id="KW-0396">Initiation factor</keyword>
<evidence type="ECO:0000256" key="1">
    <source>
        <dbReference type="ARBA" id="ARBA00008482"/>
    </source>
</evidence>
<comment type="subcellular location">
    <subcellularLocation>
        <location evidence="5">Cytoplasm</location>
    </subcellularLocation>
</comment>
<evidence type="ECO:0000259" key="6">
    <source>
        <dbReference type="PROSITE" id="PS50250"/>
    </source>
</evidence>
<dbReference type="GO" id="GO:0003743">
    <property type="term" value="F:translation initiation factor activity"/>
    <property type="evidence" value="ECO:0007669"/>
    <property type="project" value="UniProtKB-UniRule"/>
</dbReference>
<feature type="domain" description="PCI" evidence="6">
    <location>
        <begin position="195"/>
        <end position="364"/>
    </location>
</feature>
<gene>
    <name evidence="7" type="ORF">H0E87_008594</name>
</gene>
<evidence type="ECO:0000256" key="4">
    <source>
        <dbReference type="ARBA" id="ARBA00022917"/>
    </source>
</evidence>
<dbReference type="PANTHER" id="PTHR15350:SF2">
    <property type="entry name" value="EUKARYOTIC TRANSLATION INITIATION FACTOR 3 SUBUNIT M"/>
    <property type="match status" value="1"/>
</dbReference>
<protein>
    <recommendedName>
        <fullName evidence="5">Eukaryotic translation initiation factor 3 subunit M</fullName>
        <shortName evidence="5">eIF3m</shortName>
    </recommendedName>
</protein>
<reference evidence="7" key="1">
    <citation type="journal article" date="2021" name="J. Hered.">
        <title>Genome Assembly of Salicaceae Populus deltoides (Eastern Cottonwood) I-69 Based on Nanopore Sequencing and Hi-C Technologies.</title>
        <authorList>
            <person name="Bai S."/>
            <person name="Wu H."/>
            <person name="Zhang J."/>
            <person name="Pan Z."/>
            <person name="Zhao W."/>
            <person name="Li Z."/>
            <person name="Tong C."/>
        </authorList>
    </citation>
    <scope>NUCLEOTIDE SEQUENCE</scope>
    <source>
        <tissue evidence="7">Leaf</tissue>
    </source>
</reference>
<dbReference type="SMART" id="SM00088">
    <property type="entry name" value="PINT"/>
    <property type="match status" value="1"/>
</dbReference>
<dbReference type="PROSITE" id="PS50250">
    <property type="entry name" value="PCI"/>
    <property type="match status" value="1"/>
</dbReference>
<dbReference type="EMBL" id="JACEGQ020000004">
    <property type="protein sequence ID" value="KAH8511116.1"/>
    <property type="molecule type" value="Genomic_DNA"/>
</dbReference>
<accession>A0A8T2Z1F4</accession>
<dbReference type="InterPro" id="IPR027528">
    <property type="entry name" value="eIF3m"/>
</dbReference>